<comment type="caution">
    <text evidence="2">The sequence shown here is derived from an EMBL/GenBank/DDBJ whole genome shotgun (WGS) entry which is preliminary data.</text>
</comment>
<keyword evidence="1" id="KW-0472">Membrane</keyword>
<dbReference type="AlphaFoldDB" id="A0A4Y4DLS6"/>
<sequence>MSQQEPTTPTKHDAAQMLAEAQTASEKMIRSSDSPRGFTTCAVLLISALTSINGLVQDQLLYSLFALFIPLLIWLAFFLRKRAKQRPMPGNSTAFGCYLLVIILATMFLRMWEASTWLEAAGKMVVCCAVLGFLAHKMRTSITLERVEDGNGQTR</sequence>
<evidence type="ECO:0000313" key="3">
    <source>
        <dbReference type="Proteomes" id="UP000316612"/>
    </source>
</evidence>
<evidence type="ECO:0000313" key="2">
    <source>
        <dbReference type="EMBL" id="GED06289.1"/>
    </source>
</evidence>
<accession>A0A4Y4DLS6</accession>
<protein>
    <submittedName>
        <fullName evidence="2">Uncharacterized protein</fullName>
    </submittedName>
</protein>
<keyword evidence="3" id="KW-1185">Reference proteome</keyword>
<feature type="transmembrane region" description="Helical" evidence="1">
    <location>
        <begin position="37"/>
        <end position="55"/>
    </location>
</feature>
<dbReference type="EMBL" id="BJNY01000009">
    <property type="protein sequence ID" value="GED06289.1"/>
    <property type="molecule type" value="Genomic_DNA"/>
</dbReference>
<dbReference type="RefSeq" id="WP_141364195.1">
    <property type="nucleotide sequence ID" value="NZ_BAAAJL010000011.1"/>
</dbReference>
<dbReference type="Proteomes" id="UP000316612">
    <property type="component" value="Unassembled WGS sequence"/>
</dbReference>
<keyword evidence="1" id="KW-0812">Transmembrane</keyword>
<evidence type="ECO:0000256" key="1">
    <source>
        <dbReference type="SAM" id="Phobius"/>
    </source>
</evidence>
<proteinExistence type="predicted"/>
<feature type="transmembrane region" description="Helical" evidence="1">
    <location>
        <begin position="117"/>
        <end position="136"/>
    </location>
</feature>
<name>A0A4Y4DLS6_GLUUR</name>
<organism evidence="2 3">
    <name type="scientific">Glutamicibacter uratoxydans</name>
    <name type="common">Arthrobacter uratoxydans</name>
    <dbReference type="NCBI Taxonomy" id="43667"/>
    <lineage>
        <taxon>Bacteria</taxon>
        <taxon>Bacillati</taxon>
        <taxon>Actinomycetota</taxon>
        <taxon>Actinomycetes</taxon>
        <taxon>Micrococcales</taxon>
        <taxon>Micrococcaceae</taxon>
        <taxon>Glutamicibacter</taxon>
    </lineage>
</organism>
<reference evidence="2 3" key="1">
    <citation type="submission" date="2019-06" db="EMBL/GenBank/DDBJ databases">
        <title>Whole genome shotgun sequence of Glutamicibacter uratoxydans NBRC 15515.</title>
        <authorList>
            <person name="Hosoyama A."/>
            <person name="Uohara A."/>
            <person name="Ohji S."/>
            <person name="Ichikawa N."/>
        </authorList>
    </citation>
    <scope>NUCLEOTIDE SEQUENCE [LARGE SCALE GENOMIC DNA]</scope>
    <source>
        <strain evidence="2 3">NBRC 15515</strain>
    </source>
</reference>
<feature type="transmembrane region" description="Helical" evidence="1">
    <location>
        <begin position="61"/>
        <end position="79"/>
    </location>
</feature>
<feature type="transmembrane region" description="Helical" evidence="1">
    <location>
        <begin position="91"/>
        <end position="111"/>
    </location>
</feature>
<gene>
    <name evidence="2" type="ORF">AUR04nite_18210</name>
</gene>
<keyword evidence="1" id="KW-1133">Transmembrane helix</keyword>